<feature type="transmembrane region" description="Helical" evidence="6">
    <location>
        <begin position="704"/>
        <end position="732"/>
    </location>
</feature>
<feature type="transmembrane region" description="Helical" evidence="6">
    <location>
        <begin position="668"/>
        <end position="692"/>
    </location>
</feature>
<evidence type="ECO:0000256" key="6">
    <source>
        <dbReference type="SAM" id="Phobius"/>
    </source>
</evidence>
<dbReference type="AlphaFoldDB" id="A0A4U6D3C4"/>
<dbReference type="InterPro" id="IPR025857">
    <property type="entry name" value="MacB_PCD"/>
</dbReference>
<feature type="transmembrane region" description="Helical" evidence="6">
    <location>
        <begin position="21"/>
        <end position="42"/>
    </location>
</feature>
<feature type="transmembrane region" description="Helical" evidence="6">
    <location>
        <begin position="371"/>
        <end position="399"/>
    </location>
</feature>
<feature type="domain" description="MacB-like periplasmic core" evidence="8">
    <location>
        <begin position="20"/>
        <end position="242"/>
    </location>
</feature>
<dbReference type="OrthoDB" id="5933722at2"/>
<keyword evidence="3 6" id="KW-0812">Transmembrane</keyword>
<feature type="transmembrane region" description="Helical" evidence="6">
    <location>
        <begin position="281"/>
        <end position="301"/>
    </location>
</feature>
<reference evidence="9 10" key="1">
    <citation type="submission" date="2019-05" db="EMBL/GenBank/DDBJ databases">
        <title>Dyadobacter AR-3-8 sp. nov., isolated from arctic soil.</title>
        <authorList>
            <person name="Chaudhary D.K."/>
        </authorList>
    </citation>
    <scope>NUCLEOTIDE SEQUENCE [LARGE SCALE GENOMIC DNA]</scope>
    <source>
        <strain evidence="9 10">AR-3-8</strain>
    </source>
</reference>
<evidence type="ECO:0000256" key="3">
    <source>
        <dbReference type="ARBA" id="ARBA00022692"/>
    </source>
</evidence>
<dbReference type="InterPro" id="IPR050250">
    <property type="entry name" value="Macrolide_Exporter_MacB"/>
</dbReference>
<evidence type="ECO:0000259" key="7">
    <source>
        <dbReference type="Pfam" id="PF02687"/>
    </source>
</evidence>
<evidence type="ECO:0000256" key="1">
    <source>
        <dbReference type="ARBA" id="ARBA00004651"/>
    </source>
</evidence>
<accession>A0A4U6D3C4</accession>
<dbReference type="Pfam" id="PF12704">
    <property type="entry name" value="MacB_PCD"/>
    <property type="match status" value="1"/>
</dbReference>
<keyword evidence="2" id="KW-1003">Cell membrane</keyword>
<keyword evidence="10" id="KW-1185">Reference proteome</keyword>
<dbReference type="GO" id="GO:0005886">
    <property type="term" value="C:plasma membrane"/>
    <property type="evidence" value="ECO:0007669"/>
    <property type="project" value="UniProtKB-SubCell"/>
</dbReference>
<comment type="subcellular location">
    <subcellularLocation>
        <location evidence="1">Cell membrane</location>
        <topology evidence="1">Multi-pass membrane protein</topology>
    </subcellularLocation>
</comment>
<proteinExistence type="predicted"/>
<feature type="transmembrane region" description="Helical" evidence="6">
    <location>
        <begin position="420"/>
        <end position="443"/>
    </location>
</feature>
<keyword evidence="5 6" id="KW-0472">Membrane</keyword>
<dbReference type="RefSeq" id="WP_137340847.1">
    <property type="nucleotide sequence ID" value="NZ_SZVO01000006.1"/>
</dbReference>
<dbReference type="Proteomes" id="UP000304900">
    <property type="component" value="Unassembled WGS sequence"/>
</dbReference>
<sequence>MFRNYLKIAARNIWKHKDYSFINIVGLAMGMAVSMLILMFVMHEYSYDKFHKNGDRIYSILAAIKMDGREMQFKNFNAKLGPKLKESMPEIQDFVRVQESYQAVVIKNPENFSALFSEPNFIFADPSFFKVFSFKIKEGSVADMLNKPYKMVISERTAKKYFGEKDPVGKTLLYEGKHLFEIIAVAENPPSNSTLNFDFVASVITIPQLSEQDKNMWEHAGAFNTYLLLDSENSVRKVEKKILTAGIETDDFDKKASYSLEGFTTIHLGNNSTDSGGNTKLIKIFAGIASLILFLALFNYMSLTTARSTQRAKEVGVRKVAGAGRSGLIKQFYTESVLVCCIAFALSFAFVELLRQPFYNLLDLKIDASFLLSPTFLGVLIGILLFSAFVAGSYPALILSGFSPIEVLKGRLGSQQKGTVLRKIFMVFQFTVSIALIVCSFIVRQQLSFMQNVKLGLNKDQMLNIPISGSIGKNYFSFKNEIAELAGVEKVAFSSTGLYKGYNMFFSQNKSTQKDVSISYAEVDADYINTLGLAWKVKPEGSSWRNGHGMLLNETAITELGLKGNPLGQQVFNRTVVGILKNFRFASTKNEKLPMGLFIISDTTNRLADEQSSGILFAKMDPKSNIVEKIKSIEKIYKKYSADKPFGYYFLDDAFNDTFKTEIRMSKMFTVFTAFAIFIACMGLFGLVTFTAETRTKEIGIRKVLGASIASVVALLSKDFIKLVFISILLATPVAWYLMNQWLQDFTERIEITWWVFGLSGILAVIITFATVSYQSIKAALMNPVKSLKTD</sequence>
<dbReference type="PANTHER" id="PTHR30572">
    <property type="entry name" value="MEMBRANE COMPONENT OF TRANSPORTER-RELATED"/>
    <property type="match status" value="1"/>
</dbReference>
<feature type="domain" description="ABC3 transporter permease C-terminal" evidence="7">
    <location>
        <begin position="288"/>
        <end position="403"/>
    </location>
</feature>
<feature type="transmembrane region" description="Helical" evidence="6">
    <location>
        <begin position="752"/>
        <end position="772"/>
    </location>
</feature>
<protein>
    <submittedName>
        <fullName evidence="9">FtsX-like permease family protein</fullName>
    </submittedName>
</protein>
<dbReference type="PANTHER" id="PTHR30572:SF18">
    <property type="entry name" value="ABC-TYPE MACROLIDE FAMILY EXPORT SYSTEM PERMEASE COMPONENT 2"/>
    <property type="match status" value="1"/>
</dbReference>
<dbReference type="InterPro" id="IPR003838">
    <property type="entry name" value="ABC3_permease_C"/>
</dbReference>
<feature type="transmembrane region" description="Helical" evidence="6">
    <location>
        <begin position="332"/>
        <end position="351"/>
    </location>
</feature>
<gene>
    <name evidence="9" type="ORF">FDK13_15175</name>
</gene>
<dbReference type="GO" id="GO:0022857">
    <property type="term" value="F:transmembrane transporter activity"/>
    <property type="evidence" value="ECO:0007669"/>
    <property type="project" value="TreeGrafter"/>
</dbReference>
<dbReference type="Pfam" id="PF02687">
    <property type="entry name" value="FtsX"/>
    <property type="match status" value="2"/>
</dbReference>
<name>A0A4U6D3C4_9BACT</name>
<dbReference type="EMBL" id="SZVO01000006">
    <property type="protein sequence ID" value="TKT91702.1"/>
    <property type="molecule type" value="Genomic_DNA"/>
</dbReference>
<feature type="domain" description="ABC3 transporter permease C-terminal" evidence="7">
    <location>
        <begin position="671"/>
        <end position="784"/>
    </location>
</feature>
<evidence type="ECO:0000313" key="10">
    <source>
        <dbReference type="Proteomes" id="UP000304900"/>
    </source>
</evidence>
<evidence type="ECO:0000256" key="2">
    <source>
        <dbReference type="ARBA" id="ARBA00022475"/>
    </source>
</evidence>
<evidence type="ECO:0000259" key="8">
    <source>
        <dbReference type="Pfam" id="PF12704"/>
    </source>
</evidence>
<evidence type="ECO:0000256" key="5">
    <source>
        <dbReference type="ARBA" id="ARBA00023136"/>
    </source>
</evidence>
<evidence type="ECO:0000313" key="9">
    <source>
        <dbReference type="EMBL" id="TKT91702.1"/>
    </source>
</evidence>
<comment type="caution">
    <text evidence="9">The sequence shown here is derived from an EMBL/GenBank/DDBJ whole genome shotgun (WGS) entry which is preliminary data.</text>
</comment>
<evidence type="ECO:0000256" key="4">
    <source>
        <dbReference type="ARBA" id="ARBA00022989"/>
    </source>
</evidence>
<organism evidence="9 10">
    <name type="scientific">Dyadobacter frigoris</name>
    <dbReference type="NCBI Taxonomy" id="2576211"/>
    <lineage>
        <taxon>Bacteria</taxon>
        <taxon>Pseudomonadati</taxon>
        <taxon>Bacteroidota</taxon>
        <taxon>Cytophagia</taxon>
        <taxon>Cytophagales</taxon>
        <taxon>Spirosomataceae</taxon>
        <taxon>Dyadobacter</taxon>
    </lineage>
</organism>
<keyword evidence="4 6" id="KW-1133">Transmembrane helix</keyword>